<evidence type="ECO:0000313" key="3">
    <source>
        <dbReference type="Proteomes" id="UP001139722"/>
    </source>
</evidence>
<dbReference type="InterPro" id="IPR051532">
    <property type="entry name" value="Ester_Hydrolysis_Enzymes"/>
</dbReference>
<proteinExistence type="predicted"/>
<accession>A0A9X2H675</accession>
<dbReference type="InterPro" id="IPR001087">
    <property type="entry name" value="GDSL"/>
</dbReference>
<name>A0A9X2H675_9MICO</name>
<dbReference type="PANTHER" id="PTHR30383">
    <property type="entry name" value="THIOESTERASE 1/PROTEASE 1/LYSOPHOSPHOLIPASE L1"/>
    <property type="match status" value="1"/>
</dbReference>
<keyword evidence="1" id="KW-0732">Signal</keyword>
<dbReference type="Proteomes" id="UP001139722">
    <property type="component" value="Unassembled WGS sequence"/>
</dbReference>
<dbReference type="Pfam" id="PF00657">
    <property type="entry name" value="Lipase_GDSL"/>
    <property type="match status" value="1"/>
</dbReference>
<evidence type="ECO:0000313" key="2">
    <source>
        <dbReference type="EMBL" id="MCP2370774.1"/>
    </source>
</evidence>
<dbReference type="AlphaFoldDB" id="A0A9X2H675"/>
<protein>
    <submittedName>
        <fullName evidence="2">Lysophospholipase L1-like esterase</fullName>
    </submittedName>
</protein>
<dbReference type="CDD" id="cd00229">
    <property type="entry name" value="SGNH_hydrolase"/>
    <property type="match status" value="1"/>
</dbReference>
<feature type="signal peptide" evidence="1">
    <location>
        <begin position="1"/>
        <end position="33"/>
    </location>
</feature>
<dbReference type="SUPFAM" id="SSF52266">
    <property type="entry name" value="SGNH hydrolase"/>
    <property type="match status" value="1"/>
</dbReference>
<comment type="caution">
    <text evidence="2">The sequence shown here is derived from an EMBL/GenBank/DDBJ whole genome shotgun (WGS) entry which is preliminary data.</text>
</comment>
<organism evidence="2 3">
    <name type="scientific">Agromyces terreus</name>
    <dbReference type="NCBI Taxonomy" id="424795"/>
    <lineage>
        <taxon>Bacteria</taxon>
        <taxon>Bacillati</taxon>
        <taxon>Actinomycetota</taxon>
        <taxon>Actinomycetes</taxon>
        <taxon>Micrococcales</taxon>
        <taxon>Microbacteriaceae</taxon>
        <taxon>Agromyces</taxon>
    </lineage>
</organism>
<dbReference type="GO" id="GO:0004622">
    <property type="term" value="F:phosphatidylcholine lysophospholipase activity"/>
    <property type="evidence" value="ECO:0007669"/>
    <property type="project" value="TreeGrafter"/>
</dbReference>
<dbReference type="EMBL" id="JAMZDY010000001">
    <property type="protein sequence ID" value="MCP2370774.1"/>
    <property type="molecule type" value="Genomic_DNA"/>
</dbReference>
<gene>
    <name evidence="2" type="ORF">BJ978_001450</name>
</gene>
<dbReference type="PANTHER" id="PTHR30383:SF5">
    <property type="entry name" value="SGNH HYDROLASE-TYPE ESTERASE DOMAIN-CONTAINING PROTEIN"/>
    <property type="match status" value="1"/>
</dbReference>
<sequence>MVRHRSIRTALGAVVATLALVAASIAGASGAQAAAPPPPSIAALGDSITQATDACGYKDCPAYSWSTGTSSSVKSHATRLKAAGATTLAVYNNAVTGSKAANLLAQAQKAVAQQAQYVTVEIGANDACTTTVAGMTPTATFSASVLAALQTINQGTPTAKIFVASIPNLKQMWSLSKSKAGARLVWAAGRVCQSMLAKPTSTAAADNARRDQVQARVVEFNTALAAACAAVSNCTFDGNAVANLAFTSSHISVLDYFHPSIAGQAKLAEVTWPLTPYGAP</sequence>
<reference evidence="2" key="1">
    <citation type="submission" date="2022-06" db="EMBL/GenBank/DDBJ databases">
        <title>Sequencing the genomes of 1000 actinobacteria strains.</title>
        <authorList>
            <person name="Klenk H.-P."/>
        </authorList>
    </citation>
    <scope>NUCLEOTIDE SEQUENCE</scope>
    <source>
        <strain evidence="2">DSM 22016</strain>
    </source>
</reference>
<evidence type="ECO:0000256" key="1">
    <source>
        <dbReference type="SAM" id="SignalP"/>
    </source>
</evidence>
<keyword evidence="3" id="KW-1185">Reference proteome</keyword>
<dbReference type="InterPro" id="IPR036514">
    <property type="entry name" value="SGNH_hydro_sf"/>
</dbReference>
<feature type="chain" id="PRO_5040853916" evidence="1">
    <location>
        <begin position="34"/>
        <end position="280"/>
    </location>
</feature>
<dbReference type="Gene3D" id="3.40.50.1110">
    <property type="entry name" value="SGNH hydrolase"/>
    <property type="match status" value="1"/>
</dbReference>
<dbReference type="RefSeq" id="WP_197738200.1">
    <property type="nucleotide sequence ID" value="NZ_BAAANU010000063.1"/>
</dbReference>